<dbReference type="InterPro" id="IPR011856">
    <property type="entry name" value="tRNA_endonuc-like_dom_sf"/>
</dbReference>
<comment type="caution">
    <text evidence="3">The sequence shown here is derived from an EMBL/GenBank/DDBJ whole genome shotgun (WGS) entry which is preliminary data.</text>
</comment>
<dbReference type="HAMAP" id="MF_00048">
    <property type="entry name" value="UPF0102"/>
    <property type="match status" value="1"/>
</dbReference>
<dbReference type="Gene3D" id="3.40.1350.10">
    <property type="match status" value="1"/>
</dbReference>
<dbReference type="InterPro" id="IPR011335">
    <property type="entry name" value="Restrct_endonuc-II-like"/>
</dbReference>
<dbReference type="EMBL" id="JAHHHV010000071">
    <property type="protein sequence ID" value="MBW4466838.1"/>
    <property type="molecule type" value="Genomic_DNA"/>
</dbReference>
<dbReference type="Proteomes" id="UP000707356">
    <property type="component" value="Unassembled WGS sequence"/>
</dbReference>
<comment type="similarity">
    <text evidence="1 2">Belongs to the UPF0102 family.</text>
</comment>
<evidence type="ECO:0000256" key="2">
    <source>
        <dbReference type="HAMAP-Rule" id="MF_00048"/>
    </source>
</evidence>
<evidence type="ECO:0000313" key="3">
    <source>
        <dbReference type="EMBL" id="MBW4466838.1"/>
    </source>
</evidence>
<accession>A0A951PCC2</accession>
<dbReference type="Pfam" id="PF02021">
    <property type="entry name" value="UPF0102"/>
    <property type="match status" value="1"/>
</dbReference>
<gene>
    <name evidence="3" type="ORF">KME07_15550</name>
</gene>
<dbReference type="InterPro" id="IPR003509">
    <property type="entry name" value="UPF0102_YraN-like"/>
</dbReference>
<evidence type="ECO:0000256" key="1">
    <source>
        <dbReference type="ARBA" id="ARBA00006738"/>
    </source>
</evidence>
<name>A0A951PCC2_9CYAN</name>
<evidence type="ECO:0000313" key="4">
    <source>
        <dbReference type="Proteomes" id="UP000707356"/>
    </source>
</evidence>
<dbReference type="PANTHER" id="PTHR34039:SF1">
    <property type="entry name" value="UPF0102 PROTEIN YRAN"/>
    <property type="match status" value="1"/>
</dbReference>
<dbReference type="NCBIfam" id="TIGR00252">
    <property type="entry name" value="YraN family protein"/>
    <property type="match status" value="1"/>
</dbReference>
<dbReference type="SUPFAM" id="SSF52980">
    <property type="entry name" value="Restriction endonuclease-like"/>
    <property type="match status" value="1"/>
</dbReference>
<reference evidence="3" key="1">
    <citation type="submission" date="2021-05" db="EMBL/GenBank/DDBJ databases">
        <authorList>
            <person name="Pietrasiak N."/>
            <person name="Ward R."/>
            <person name="Stajich J.E."/>
            <person name="Kurbessoian T."/>
        </authorList>
    </citation>
    <scope>NUCLEOTIDE SEQUENCE</scope>
    <source>
        <strain evidence="3">GSE-TBD4-15B</strain>
    </source>
</reference>
<organism evidence="3 4">
    <name type="scientific">Pegethrix bostrychoides GSE-TBD4-15B</name>
    <dbReference type="NCBI Taxonomy" id="2839662"/>
    <lineage>
        <taxon>Bacteria</taxon>
        <taxon>Bacillati</taxon>
        <taxon>Cyanobacteriota</taxon>
        <taxon>Cyanophyceae</taxon>
        <taxon>Oculatellales</taxon>
        <taxon>Oculatellaceae</taxon>
        <taxon>Pegethrix</taxon>
    </lineage>
</organism>
<dbReference type="PANTHER" id="PTHR34039">
    <property type="entry name" value="UPF0102 PROTEIN YRAN"/>
    <property type="match status" value="1"/>
</dbReference>
<dbReference type="GO" id="GO:0003676">
    <property type="term" value="F:nucleic acid binding"/>
    <property type="evidence" value="ECO:0007669"/>
    <property type="project" value="InterPro"/>
</dbReference>
<proteinExistence type="inferred from homology"/>
<protein>
    <recommendedName>
        <fullName evidence="2">UPF0102 protein KME07_15550</fullName>
    </recommendedName>
</protein>
<sequence length="128" mass="14369">MTSAQLGQLAENFVADWLQQQSWQILARRWRSRRGELDLVALHRGLGVAFVEVKARSRGSWDAEGLLAITPAKQAKLLFTAQMFLAAHPQLAQLPCRFDVALVSSRPANQPSLLPHLRLQHYLIGAFE</sequence>
<reference evidence="3" key="2">
    <citation type="journal article" date="2022" name="Microbiol. Resour. Announc.">
        <title>Metagenome Sequencing to Explore Phylogenomics of Terrestrial Cyanobacteria.</title>
        <authorList>
            <person name="Ward R.D."/>
            <person name="Stajich J.E."/>
            <person name="Johansen J.R."/>
            <person name="Huntemann M."/>
            <person name="Clum A."/>
            <person name="Foster B."/>
            <person name="Foster B."/>
            <person name="Roux S."/>
            <person name="Palaniappan K."/>
            <person name="Varghese N."/>
            <person name="Mukherjee S."/>
            <person name="Reddy T.B.K."/>
            <person name="Daum C."/>
            <person name="Copeland A."/>
            <person name="Chen I.A."/>
            <person name="Ivanova N.N."/>
            <person name="Kyrpides N.C."/>
            <person name="Shapiro N."/>
            <person name="Eloe-Fadrosh E.A."/>
            <person name="Pietrasiak N."/>
        </authorList>
    </citation>
    <scope>NUCLEOTIDE SEQUENCE</scope>
    <source>
        <strain evidence="3">GSE-TBD4-15B</strain>
    </source>
</reference>
<dbReference type="AlphaFoldDB" id="A0A951PCC2"/>